<comment type="caution">
    <text evidence="2">The sequence shown here is derived from an EMBL/GenBank/DDBJ whole genome shotgun (WGS) entry which is preliminary data.</text>
</comment>
<evidence type="ECO:0000313" key="2">
    <source>
        <dbReference type="EMBL" id="NJC24972.1"/>
    </source>
</evidence>
<proteinExistence type="predicted"/>
<gene>
    <name evidence="2" type="ORF">GGR27_000453</name>
</gene>
<evidence type="ECO:0008006" key="4">
    <source>
        <dbReference type="Google" id="ProtNLM"/>
    </source>
</evidence>
<dbReference type="Proteomes" id="UP000770785">
    <property type="component" value="Unassembled WGS sequence"/>
</dbReference>
<keyword evidence="1" id="KW-1133">Transmembrane helix</keyword>
<dbReference type="EMBL" id="JAATJH010000001">
    <property type="protein sequence ID" value="NJC24972.1"/>
    <property type="molecule type" value="Genomic_DNA"/>
</dbReference>
<accession>A0ABX0X6X6</accession>
<keyword evidence="1" id="KW-0472">Membrane</keyword>
<protein>
    <recommendedName>
        <fullName evidence="4">Photosystem II protein M</fullName>
    </recommendedName>
</protein>
<sequence>MFLKFPSILAGNGSATSYVVLAVILLLVIGVLYFIFNLLSQNNGEES</sequence>
<reference evidence="2 3" key="1">
    <citation type="submission" date="2020-03" db="EMBL/GenBank/DDBJ databases">
        <title>Genomic Encyclopedia of Type Strains, Phase IV (KMG-IV): sequencing the most valuable type-strain genomes for metagenomic binning, comparative biology and taxonomic classification.</title>
        <authorList>
            <person name="Goeker M."/>
        </authorList>
    </citation>
    <scope>NUCLEOTIDE SEQUENCE [LARGE SCALE GENOMIC DNA]</scope>
    <source>
        <strain evidence="2 3">DSM 105096</strain>
    </source>
</reference>
<organism evidence="2 3">
    <name type="scientific">Neolewinella antarctica</name>
    <dbReference type="NCBI Taxonomy" id="442734"/>
    <lineage>
        <taxon>Bacteria</taxon>
        <taxon>Pseudomonadati</taxon>
        <taxon>Bacteroidota</taxon>
        <taxon>Saprospiria</taxon>
        <taxon>Saprospirales</taxon>
        <taxon>Lewinellaceae</taxon>
        <taxon>Neolewinella</taxon>
    </lineage>
</organism>
<keyword evidence="1" id="KW-0812">Transmembrane</keyword>
<name>A0ABX0X6X6_9BACT</name>
<feature type="transmembrane region" description="Helical" evidence="1">
    <location>
        <begin position="15"/>
        <end position="39"/>
    </location>
</feature>
<evidence type="ECO:0000313" key="3">
    <source>
        <dbReference type="Proteomes" id="UP000770785"/>
    </source>
</evidence>
<dbReference type="RefSeq" id="WP_168035754.1">
    <property type="nucleotide sequence ID" value="NZ_JAATJH010000001.1"/>
</dbReference>
<keyword evidence="3" id="KW-1185">Reference proteome</keyword>
<evidence type="ECO:0000256" key="1">
    <source>
        <dbReference type="SAM" id="Phobius"/>
    </source>
</evidence>